<dbReference type="EMBL" id="JBFOLK010000002">
    <property type="protein sequence ID" value="KAL2531658.1"/>
    <property type="molecule type" value="Genomic_DNA"/>
</dbReference>
<evidence type="ECO:0000313" key="1">
    <source>
        <dbReference type="EMBL" id="KAL2531658.1"/>
    </source>
</evidence>
<comment type="caution">
    <text evidence="1">The sequence shown here is derived from an EMBL/GenBank/DDBJ whole genome shotgun (WGS) entry which is preliminary data.</text>
</comment>
<name>A0ABD1V2X6_9LAMI</name>
<protein>
    <submittedName>
        <fullName evidence="1">Uncharacterized protein</fullName>
    </submittedName>
</protein>
<accession>A0ABD1V2X6</accession>
<keyword evidence="2" id="KW-1185">Reference proteome</keyword>
<proteinExistence type="predicted"/>
<evidence type="ECO:0000313" key="2">
    <source>
        <dbReference type="Proteomes" id="UP001604336"/>
    </source>
</evidence>
<organism evidence="1 2">
    <name type="scientific">Abeliophyllum distichum</name>
    <dbReference type="NCBI Taxonomy" id="126358"/>
    <lineage>
        <taxon>Eukaryota</taxon>
        <taxon>Viridiplantae</taxon>
        <taxon>Streptophyta</taxon>
        <taxon>Embryophyta</taxon>
        <taxon>Tracheophyta</taxon>
        <taxon>Spermatophyta</taxon>
        <taxon>Magnoliopsida</taxon>
        <taxon>eudicotyledons</taxon>
        <taxon>Gunneridae</taxon>
        <taxon>Pentapetalae</taxon>
        <taxon>asterids</taxon>
        <taxon>lamiids</taxon>
        <taxon>Lamiales</taxon>
        <taxon>Oleaceae</taxon>
        <taxon>Forsythieae</taxon>
        <taxon>Abeliophyllum</taxon>
    </lineage>
</organism>
<dbReference type="Proteomes" id="UP001604336">
    <property type="component" value="Unassembled WGS sequence"/>
</dbReference>
<dbReference type="AlphaFoldDB" id="A0ABD1V2X6"/>
<gene>
    <name evidence="1" type="ORF">Adt_05009</name>
</gene>
<reference evidence="2" key="1">
    <citation type="submission" date="2024-07" db="EMBL/GenBank/DDBJ databases">
        <title>Two chromosome-level genome assemblies of Korean endemic species Abeliophyllum distichum and Forsythia ovata (Oleaceae).</title>
        <authorList>
            <person name="Jang H."/>
        </authorList>
    </citation>
    <scope>NUCLEOTIDE SEQUENCE [LARGE SCALE GENOMIC DNA]</scope>
</reference>
<sequence length="105" mass="11310">MIEEISRDADHEEAKCVASAVGADKGEEVVPLIKMPKVVDRPKPTLSRLVRGGRVGKVSKNNKKKGKETLPEGVTEVVSEAELVAVVTEPLQRVLFVILIGAIVL</sequence>